<dbReference type="EMBL" id="JACGWO010000001">
    <property type="protein sequence ID" value="KAK4438480.1"/>
    <property type="molecule type" value="Genomic_DNA"/>
</dbReference>
<proteinExistence type="predicted"/>
<keyword evidence="2" id="KW-1185">Reference proteome</keyword>
<reference evidence="1" key="2">
    <citation type="journal article" date="2024" name="Plant">
        <title>Genomic evolution and insights into agronomic trait innovations of Sesamum species.</title>
        <authorList>
            <person name="Miao H."/>
            <person name="Wang L."/>
            <person name="Qu L."/>
            <person name="Liu H."/>
            <person name="Sun Y."/>
            <person name="Le M."/>
            <person name="Wang Q."/>
            <person name="Wei S."/>
            <person name="Zheng Y."/>
            <person name="Lin W."/>
            <person name="Duan Y."/>
            <person name="Cao H."/>
            <person name="Xiong S."/>
            <person name="Wang X."/>
            <person name="Wei L."/>
            <person name="Li C."/>
            <person name="Ma Q."/>
            <person name="Ju M."/>
            <person name="Zhao R."/>
            <person name="Li G."/>
            <person name="Mu C."/>
            <person name="Tian Q."/>
            <person name="Mei H."/>
            <person name="Zhang T."/>
            <person name="Gao T."/>
            <person name="Zhang H."/>
        </authorList>
    </citation>
    <scope>NUCLEOTIDE SEQUENCE</scope>
    <source>
        <strain evidence="1">3651</strain>
    </source>
</reference>
<sequence length="254" mass="27439">MASDILKLDSILSLTADEVVGMVIPQTVWDKGAGAYRLTLVGRLLSHRTVLFEALKGSLVHLIQATRGMVVHKVSESRFCLIFNHPEDLHRFSDLGNLTPYGAWLRTAGPSRRLGMLSIVIRPTYVWHSSSLLRSASGSPRGAQVFGTFSTAGGGAERGLSELGVAPPSPPVCSKRLRASDIYSRQQRFTTASSSFRPPVDMGCSDGTLGCDSDCIKPHNSGGWVGPSPLWPDLFARPISIDPFTHSLTLGPRL</sequence>
<evidence type="ECO:0000313" key="2">
    <source>
        <dbReference type="Proteomes" id="UP001293254"/>
    </source>
</evidence>
<dbReference type="AlphaFoldDB" id="A0AAE1YXA3"/>
<protein>
    <recommendedName>
        <fullName evidence="3">DUF4283 domain-containing protein</fullName>
    </recommendedName>
</protein>
<reference evidence="1" key="1">
    <citation type="submission" date="2020-06" db="EMBL/GenBank/DDBJ databases">
        <authorList>
            <person name="Li T."/>
            <person name="Hu X."/>
            <person name="Zhang T."/>
            <person name="Song X."/>
            <person name="Zhang H."/>
            <person name="Dai N."/>
            <person name="Sheng W."/>
            <person name="Hou X."/>
            <person name="Wei L."/>
        </authorList>
    </citation>
    <scope>NUCLEOTIDE SEQUENCE</scope>
    <source>
        <strain evidence="1">3651</strain>
        <tissue evidence="1">Leaf</tissue>
    </source>
</reference>
<evidence type="ECO:0000313" key="1">
    <source>
        <dbReference type="EMBL" id="KAK4438480.1"/>
    </source>
</evidence>
<dbReference type="Proteomes" id="UP001293254">
    <property type="component" value="Unassembled WGS sequence"/>
</dbReference>
<evidence type="ECO:0008006" key="3">
    <source>
        <dbReference type="Google" id="ProtNLM"/>
    </source>
</evidence>
<gene>
    <name evidence="1" type="ORF">Salat_0182300</name>
</gene>
<name>A0AAE1YXA3_9LAMI</name>
<comment type="caution">
    <text evidence="1">The sequence shown here is derived from an EMBL/GenBank/DDBJ whole genome shotgun (WGS) entry which is preliminary data.</text>
</comment>
<accession>A0AAE1YXA3</accession>
<organism evidence="1 2">
    <name type="scientific">Sesamum alatum</name>
    <dbReference type="NCBI Taxonomy" id="300844"/>
    <lineage>
        <taxon>Eukaryota</taxon>
        <taxon>Viridiplantae</taxon>
        <taxon>Streptophyta</taxon>
        <taxon>Embryophyta</taxon>
        <taxon>Tracheophyta</taxon>
        <taxon>Spermatophyta</taxon>
        <taxon>Magnoliopsida</taxon>
        <taxon>eudicotyledons</taxon>
        <taxon>Gunneridae</taxon>
        <taxon>Pentapetalae</taxon>
        <taxon>asterids</taxon>
        <taxon>lamiids</taxon>
        <taxon>Lamiales</taxon>
        <taxon>Pedaliaceae</taxon>
        <taxon>Sesamum</taxon>
    </lineage>
</organism>